<gene>
    <name evidence="2" type="ORF">IWZ03DRAFT_247379</name>
</gene>
<comment type="caution">
    <text evidence="2">The sequence shown here is derived from an EMBL/GenBank/DDBJ whole genome shotgun (WGS) entry which is preliminary data.</text>
</comment>
<feature type="signal peptide" evidence="1">
    <location>
        <begin position="1"/>
        <end position="31"/>
    </location>
</feature>
<keyword evidence="1" id="KW-0732">Signal</keyword>
<proteinExistence type="predicted"/>
<protein>
    <recommendedName>
        <fullName evidence="4">Secreted protein</fullName>
    </recommendedName>
</protein>
<evidence type="ECO:0000256" key="1">
    <source>
        <dbReference type="SAM" id="SignalP"/>
    </source>
</evidence>
<accession>A0ABR1KL44</accession>
<name>A0ABR1KL44_9PEZI</name>
<reference evidence="2 3" key="1">
    <citation type="submission" date="2024-04" db="EMBL/GenBank/DDBJ databases">
        <title>Phyllosticta paracitricarpa is synonymous to the EU quarantine fungus P. citricarpa based on phylogenomic analyses.</title>
        <authorList>
            <consortium name="Lawrence Berkeley National Laboratory"/>
            <person name="Van Ingen-Buijs V.A."/>
            <person name="Van Westerhoven A.C."/>
            <person name="Haridas S."/>
            <person name="Skiadas P."/>
            <person name="Martin F."/>
            <person name="Groenewald J.Z."/>
            <person name="Crous P.W."/>
            <person name="Seidl M.F."/>
        </authorList>
    </citation>
    <scope>NUCLEOTIDE SEQUENCE [LARGE SCALE GENOMIC DNA]</scope>
    <source>
        <strain evidence="2 3">CBS 123371</strain>
    </source>
</reference>
<feature type="chain" id="PRO_5046223265" description="Secreted protein" evidence="1">
    <location>
        <begin position="32"/>
        <end position="112"/>
    </location>
</feature>
<keyword evidence="3" id="KW-1185">Reference proteome</keyword>
<dbReference type="EMBL" id="JBBPHU010000009">
    <property type="protein sequence ID" value="KAK7514018.1"/>
    <property type="molecule type" value="Genomic_DNA"/>
</dbReference>
<evidence type="ECO:0000313" key="2">
    <source>
        <dbReference type="EMBL" id="KAK7514018.1"/>
    </source>
</evidence>
<sequence length="112" mass="12881">MAPTHLTARTHPPCMRRACALLCSFSALCRSLPPSLTSRSMLQVVCYNWRSPPMTRTLVKWRRERGYKGGRWWSRTNGRDGKRRALFCLEQQSRASVVVVVVDFIFHVSLVS</sequence>
<organism evidence="2 3">
    <name type="scientific">Phyllosticta citriasiana</name>
    <dbReference type="NCBI Taxonomy" id="595635"/>
    <lineage>
        <taxon>Eukaryota</taxon>
        <taxon>Fungi</taxon>
        <taxon>Dikarya</taxon>
        <taxon>Ascomycota</taxon>
        <taxon>Pezizomycotina</taxon>
        <taxon>Dothideomycetes</taxon>
        <taxon>Dothideomycetes incertae sedis</taxon>
        <taxon>Botryosphaeriales</taxon>
        <taxon>Phyllostictaceae</taxon>
        <taxon>Phyllosticta</taxon>
    </lineage>
</organism>
<dbReference type="Proteomes" id="UP001363622">
    <property type="component" value="Unassembled WGS sequence"/>
</dbReference>
<evidence type="ECO:0000313" key="3">
    <source>
        <dbReference type="Proteomes" id="UP001363622"/>
    </source>
</evidence>
<evidence type="ECO:0008006" key="4">
    <source>
        <dbReference type="Google" id="ProtNLM"/>
    </source>
</evidence>